<comment type="caution">
    <text evidence="3">The sequence shown here is derived from an EMBL/GenBank/DDBJ whole genome shotgun (WGS) entry which is preliminary data.</text>
</comment>
<evidence type="ECO:0000256" key="1">
    <source>
        <dbReference type="ARBA" id="ARBA00022741"/>
    </source>
</evidence>
<dbReference type="GO" id="GO:0000027">
    <property type="term" value="P:ribosomal large subunit assembly"/>
    <property type="evidence" value="ECO:0007669"/>
    <property type="project" value="TreeGrafter"/>
</dbReference>
<sequence length="80" mass="9230">EEIKFLLEPLNKMVQMPNSVKILISCYTQQADYFILKLDALRHESKAKSEMGFSFVESELVEAIREGWWVLLDNVNSAPP</sequence>
<feature type="non-terminal residue" evidence="3">
    <location>
        <position position="80"/>
    </location>
</feature>
<dbReference type="AlphaFoldDB" id="A0A821HDQ5"/>
<dbReference type="GO" id="GO:0005524">
    <property type="term" value="F:ATP binding"/>
    <property type="evidence" value="ECO:0007669"/>
    <property type="project" value="UniProtKB-KW"/>
</dbReference>
<dbReference type="PANTHER" id="PTHR48103">
    <property type="entry name" value="MIDASIN-RELATED"/>
    <property type="match status" value="1"/>
</dbReference>
<keyword evidence="2" id="KW-0067">ATP-binding</keyword>
<evidence type="ECO:0000256" key="2">
    <source>
        <dbReference type="ARBA" id="ARBA00022840"/>
    </source>
</evidence>
<dbReference type="GO" id="GO:0005634">
    <property type="term" value="C:nucleus"/>
    <property type="evidence" value="ECO:0007669"/>
    <property type="project" value="TreeGrafter"/>
</dbReference>
<dbReference type="GO" id="GO:0000055">
    <property type="term" value="P:ribosomal large subunit export from nucleus"/>
    <property type="evidence" value="ECO:0007669"/>
    <property type="project" value="TreeGrafter"/>
</dbReference>
<keyword evidence="5" id="KW-1185">Reference proteome</keyword>
<accession>A0A821HDQ5</accession>
<keyword evidence="1" id="KW-0547">Nucleotide-binding</keyword>
<evidence type="ECO:0000313" key="3">
    <source>
        <dbReference type="EMBL" id="CAF4680644.1"/>
    </source>
</evidence>
<dbReference type="GO" id="GO:0030687">
    <property type="term" value="C:preribosome, large subunit precursor"/>
    <property type="evidence" value="ECO:0007669"/>
    <property type="project" value="TreeGrafter"/>
</dbReference>
<proteinExistence type="predicted"/>
<reference evidence="3" key="1">
    <citation type="submission" date="2021-02" db="EMBL/GenBank/DDBJ databases">
        <authorList>
            <person name="Nowell W R."/>
        </authorList>
    </citation>
    <scope>NUCLEOTIDE SEQUENCE</scope>
</reference>
<organism evidence="3 5">
    <name type="scientific">Rotaria magnacalcarata</name>
    <dbReference type="NCBI Taxonomy" id="392030"/>
    <lineage>
        <taxon>Eukaryota</taxon>
        <taxon>Metazoa</taxon>
        <taxon>Spiralia</taxon>
        <taxon>Gnathifera</taxon>
        <taxon>Rotifera</taxon>
        <taxon>Eurotatoria</taxon>
        <taxon>Bdelloidea</taxon>
        <taxon>Philodinida</taxon>
        <taxon>Philodinidae</taxon>
        <taxon>Rotaria</taxon>
    </lineage>
</organism>
<feature type="non-terminal residue" evidence="3">
    <location>
        <position position="1"/>
    </location>
</feature>
<evidence type="ECO:0000313" key="4">
    <source>
        <dbReference type="EMBL" id="CAF4706791.1"/>
    </source>
</evidence>
<name>A0A821HDQ5_9BILA</name>
<dbReference type="PANTHER" id="PTHR48103:SF2">
    <property type="entry name" value="MIDASIN"/>
    <property type="match status" value="1"/>
</dbReference>
<protein>
    <submittedName>
        <fullName evidence="3">Uncharacterized protein</fullName>
    </submittedName>
</protein>
<dbReference type="EMBL" id="CAJOBG010095289">
    <property type="protein sequence ID" value="CAF4680644.1"/>
    <property type="molecule type" value="Genomic_DNA"/>
</dbReference>
<evidence type="ECO:0000313" key="5">
    <source>
        <dbReference type="Proteomes" id="UP000663866"/>
    </source>
</evidence>
<dbReference type="EMBL" id="CAJOBG010101890">
    <property type="protein sequence ID" value="CAF4706791.1"/>
    <property type="molecule type" value="Genomic_DNA"/>
</dbReference>
<dbReference type="Proteomes" id="UP000663866">
    <property type="component" value="Unassembled WGS sequence"/>
</dbReference>
<gene>
    <name evidence="3" type="ORF">OVN521_LOCUS47718</name>
    <name evidence="4" type="ORF">OVN521_LOCUS48593</name>
</gene>